<feature type="transmembrane region" description="Helical" evidence="3">
    <location>
        <begin position="46"/>
        <end position="63"/>
    </location>
</feature>
<dbReference type="Gene3D" id="3.40.630.190">
    <property type="entry name" value="LCP protein"/>
    <property type="match status" value="1"/>
</dbReference>
<organism evidence="5 6">
    <name type="scientific">Nocardioides mesophilus</name>
    <dbReference type="NCBI Taxonomy" id="433659"/>
    <lineage>
        <taxon>Bacteria</taxon>
        <taxon>Bacillati</taxon>
        <taxon>Actinomycetota</taxon>
        <taxon>Actinomycetes</taxon>
        <taxon>Propionibacteriales</taxon>
        <taxon>Nocardioidaceae</taxon>
        <taxon>Nocardioides</taxon>
    </lineage>
</organism>
<proteinExistence type="inferred from homology"/>
<dbReference type="InterPro" id="IPR050922">
    <property type="entry name" value="LytR/CpsA/Psr_CW_biosynth"/>
</dbReference>
<feature type="transmembrane region" description="Helical" evidence="3">
    <location>
        <begin position="20"/>
        <end position="39"/>
    </location>
</feature>
<dbReference type="PANTHER" id="PTHR33392">
    <property type="entry name" value="POLYISOPRENYL-TEICHOIC ACID--PEPTIDOGLYCAN TEICHOIC ACID TRANSFERASE TAGU"/>
    <property type="match status" value="1"/>
</dbReference>
<keyword evidence="3" id="KW-1133">Transmembrane helix</keyword>
<dbReference type="Proteomes" id="UP000515947">
    <property type="component" value="Chromosome"/>
</dbReference>
<evidence type="ECO:0000256" key="3">
    <source>
        <dbReference type="SAM" id="Phobius"/>
    </source>
</evidence>
<keyword evidence="3" id="KW-0812">Transmembrane</keyword>
<feature type="region of interest" description="Disordered" evidence="2">
    <location>
        <begin position="446"/>
        <end position="494"/>
    </location>
</feature>
<sequence length="494" mass="52922">MGGARPAQRAPVRRARGLPGTLGVTLLAAVLPGAGYLWARRAKLGWSVLLTTLALGAAGAWLVGHDLRAALNLVFDPQRLKLVAGVLAAALVLWMLVVLTTYLLVRPHERSRTQTLLGSGFVLVLCLALGAPVALGARYALVQADLVGTVFEHNESATTPKDVTEQDPWGGRQRVNLLLLGGDGGVNRLGVRTDSMILVSMDPGTGRTVMFSLPRNLMHAQFPEGSPLHDLYPDGFGGEGDPGDWMLNAVYRQVPALYPGVLGTTDNEGADALKQAVEGSLGIPVDYYLLVNLQGFEQIVDAMGGVSVNINQRIPIGGNTDLGIPPDDYLEPGPDQRLDGFEALWFARGRYGSDDYQRMERQRCMIGAIIDEAQPLTLIRRYQALAEAGKRIVRSDVPSELLPAFVDLALEVKDAPVRSVVFRSSDRFSPGDPDFGWMRSVVRRALTPPRKPGPGVDDAPTPRPTAAPTPEPSPAPDPGEAVDARDTCAYAPAG</sequence>
<feature type="transmembrane region" description="Helical" evidence="3">
    <location>
        <begin position="83"/>
        <end position="105"/>
    </location>
</feature>
<keyword evidence="6" id="KW-1185">Reference proteome</keyword>
<keyword evidence="3" id="KW-0472">Membrane</keyword>
<gene>
    <name evidence="5" type="ORF">H9L09_02050</name>
</gene>
<evidence type="ECO:0000313" key="6">
    <source>
        <dbReference type="Proteomes" id="UP000515947"/>
    </source>
</evidence>
<dbReference type="PANTHER" id="PTHR33392:SF6">
    <property type="entry name" value="POLYISOPRENYL-TEICHOIC ACID--PEPTIDOGLYCAN TEICHOIC ACID TRANSFERASE TAGU"/>
    <property type="match status" value="1"/>
</dbReference>
<dbReference type="Pfam" id="PF03816">
    <property type="entry name" value="LytR_cpsA_psr"/>
    <property type="match status" value="1"/>
</dbReference>
<dbReference type="InterPro" id="IPR004474">
    <property type="entry name" value="LytR_CpsA_psr"/>
</dbReference>
<dbReference type="AlphaFoldDB" id="A0A7G9RCG2"/>
<evidence type="ECO:0000256" key="1">
    <source>
        <dbReference type="ARBA" id="ARBA00006068"/>
    </source>
</evidence>
<evidence type="ECO:0000256" key="2">
    <source>
        <dbReference type="SAM" id="MobiDB-lite"/>
    </source>
</evidence>
<protein>
    <submittedName>
        <fullName evidence="5">LCP family protein</fullName>
    </submittedName>
</protein>
<dbReference type="KEGG" id="nmes:H9L09_02050"/>
<feature type="domain" description="Cell envelope-related transcriptional attenuator" evidence="4">
    <location>
        <begin position="192"/>
        <end position="374"/>
    </location>
</feature>
<reference evidence="5 6" key="1">
    <citation type="submission" date="2020-08" db="EMBL/GenBank/DDBJ databases">
        <title>Genome sequence of Nocardioides mesophilus KACC 16243T.</title>
        <authorList>
            <person name="Hyun D.-W."/>
            <person name="Bae J.-W."/>
        </authorList>
    </citation>
    <scope>NUCLEOTIDE SEQUENCE [LARGE SCALE GENOMIC DNA]</scope>
    <source>
        <strain evidence="5 6">KACC 16243</strain>
    </source>
</reference>
<comment type="similarity">
    <text evidence="1">Belongs to the LytR/CpsA/Psr (LCP) family.</text>
</comment>
<accession>A0A7G9RCG2</accession>
<dbReference type="EMBL" id="CP060713">
    <property type="protein sequence ID" value="QNN53287.1"/>
    <property type="molecule type" value="Genomic_DNA"/>
</dbReference>
<feature type="compositionally biased region" description="Pro residues" evidence="2">
    <location>
        <begin position="461"/>
        <end position="477"/>
    </location>
</feature>
<evidence type="ECO:0000259" key="4">
    <source>
        <dbReference type="Pfam" id="PF03816"/>
    </source>
</evidence>
<dbReference type="NCBIfam" id="TIGR00350">
    <property type="entry name" value="lytR_cpsA_psr"/>
    <property type="match status" value="1"/>
</dbReference>
<evidence type="ECO:0000313" key="5">
    <source>
        <dbReference type="EMBL" id="QNN53287.1"/>
    </source>
</evidence>
<feature type="transmembrane region" description="Helical" evidence="3">
    <location>
        <begin position="117"/>
        <end position="141"/>
    </location>
</feature>
<name>A0A7G9RCG2_9ACTN</name>
<dbReference type="RefSeq" id="WP_187579129.1">
    <property type="nucleotide sequence ID" value="NZ_CP060713.1"/>
</dbReference>